<comment type="similarity">
    <text evidence="2 5">Belongs to the pseudouridine synthase TruB family. Type 1 subfamily.</text>
</comment>
<dbReference type="GO" id="GO:0031119">
    <property type="term" value="P:tRNA pseudouridine synthesis"/>
    <property type="evidence" value="ECO:0007669"/>
    <property type="project" value="UniProtKB-UniRule"/>
</dbReference>
<keyword evidence="4 5" id="KW-0413">Isomerase</keyword>
<dbReference type="FunFam" id="3.30.2350.10:FF:000011">
    <property type="entry name" value="tRNA pseudouridine synthase B"/>
    <property type="match status" value="1"/>
</dbReference>
<dbReference type="NCBIfam" id="TIGR00431">
    <property type="entry name" value="TruB"/>
    <property type="match status" value="1"/>
</dbReference>
<dbReference type="PATRIC" id="fig|1423820.4.peg.734"/>
<dbReference type="InterPro" id="IPR020103">
    <property type="entry name" value="PsdUridine_synth_cat_dom_sf"/>
</dbReference>
<feature type="domain" description="Pseudouridine synthase II N-terminal" evidence="6">
    <location>
        <begin position="23"/>
        <end position="179"/>
    </location>
</feature>
<dbReference type="EMBL" id="AYYZ01000025">
    <property type="protein sequence ID" value="KRM52298.1"/>
    <property type="molecule type" value="Genomic_DNA"/>
</dbReference>
<dbReference type="Pfam" id="PF16198">
    <property type="entry name" value="TruB_C_2"/>
    <property type="match status" value="1"/>
</dbReference>
<evidence type="ECO:0000313" key="9">
    <source>
        <dbReference type="Proteomes" id="UP000051291"/>
    </source>
</evidence>
<protein>
    <recommendedName>
        <fullName evidence="5">tRNA pseudouridine synthase B</fullName>
        <ecNumber evidence="5">5.4.99.25</ecNumber>
    </recommendedName>
    <alternativeName>
        <fullName evidence="5">tRNA pseudouridine(55) synthase</fullName>
        <shortName evidence="5">Psi55 synthase</shortName>
    </alternativeName>
    <alternativeName>
        <fullName evidence="5">tRNA pseudouridylate synthase</fullName>
    </alternativeName>
    <alternativeName>
        <fullName evidence="5">tRNA-uridine isomerase</fullName>
    </alternativeName>
</protein>
<dbReference type="SUPFAM" id="SSF55120">
    <property type="entry name" value="Pseudouridine synthase"/>
    <property type="match status" value="1"/>
</dbReference>
<gene>
    <name evidence="5" type="primary">truB</name>
    <name evidence="8" type="ORF">FC64_GL000723</name>
</gene>
<keyword evidence="9" id="KW-1185">Reference proteome</keyword>
<dbReference type="GO" id="GO:0003723">
    <property type="term" value="F:RNA binding"/>
    <property type="evidence" value="ECO:0007669"/>
    <property type="project" value="InterPro"/>
</dbReference>
<evidence type="ECO:0000256" key="2">
    <source>
        <dbReference type="ARBA" id="ARBA00005642"/>
    </source>
</evidence>
<reference evidence="8 9" key="1">
    <citation type="journal article" date="2015" name="Genome Announc.">
        <title>Expanding the biotechnology potential of lactobacilli through comparative genomics of 213 strains and associated genera.</title>
        <authorList>
            <person name="Sun Z."/>
            <person name="Harris H.M."/>
            <person name="McCann A."/>
            <person name="Guo C."/>
            <person name="Argimon S."/>
            <person name="Zhang W."/>
            <person name="Yang X."/>
            <person name="Jeffery I.B."/>
            <person name="Cooney J.C."/>
            <person name="Kagawa T.F."/>
            <person name="Liu W."/>
            <person name="Song Y."/>
            <person name="Salvetti E."/>
            <person name="Wrobel A."/>
            <person name="Rasinkangas P."/>
            <person name="Parkhill J."/>
            <person name="Rea M.C."/>
            <person name="O'Sullivan O."/>
            <person name="Ritari J."/>
            <person name="Douillard F.P."/>
            <person name="Paul Ross R."/>
            <person name="Yang R."/>
            <person name="Briner A.E."/>
            <person name="Felis G.E."/>
            <person name="de Vos W.M."/>
            <person name="Barrangou R."/>
            <person name="Klaenhammer T.R."/>
            <person name="Caufield P.W."/>
            <person name="Cui Y."/>
            <person name="Zhang H."/>
            <person name="O'Toole P.W."/>
        </authorList>
    </citation>
    <scope>NUCLEOTIDE SEQUENCE [LARGE SCALE GENOMIC DNA]</scope>
    <source>
        <strain evidence="8 9">DSM 20653</strain>
    </source>
</reference>
<evidence type="ECO:0000259" key="7">
    <source>
        <dbReference type="Pfam" id="PF16198"/>
    </source>
</evidence>
<comment type="catalytic activity">
    <reaction evidence="1 5">
        <text>uridine(55) in tRNA = pseudouridine(55) in tRNA</text>
        <dbReference type="Rhea" id="RHEA:42532"/>
        <dbReference type="Rhea" id="RHEA-COMP:10101"/>
        <dbReference type="Rhea" id="RHEA-COMP:10102"/>
        <dbReference type="ChEBI" id="CHEBI:65314"/>
        <dbReference type="ChEBI" id="CHEBI:65315"/>
        <dbReference type="EC" id="5.4.99.25"/>
    </reaction>
</comment>
<evidence type="ECO:0000313" key="8">
    <source>
        <dbReference type="EMBL" id="KRM52298.1"/>
    </source>
</evidence>
<dbReference type="PANTHER" id="PTHR13767:SF2">
    <property type="entry name" value="PSEUDOURIDYLATE SYNTHASE TRUB1"/>
    <property type="match status" value="1"/>
</dbReference>
<evidence type="ECO:0000256" key="5">
    <source>
        <dbReference type="HAMAP-Rule" id="MF_01080"/>
    </source>
</evidence>
<dbReference type="RefSeq" id="WP_057906651.1">
    <property type="nucleotide sequence ID" value="NZ_AYYZ01000025.1"/>
</dbReference>
<dbReference type="InterPro" id="IPR032819">
    <property type="entry name" value="TruB_C"/>
</dbReference>
<dbReference type="GO" id="GO:1990481">
    <property type="term" value="P:mRNA pseudouridine synthesis"/>
    <property type="evidence" value="ECO:0007669"/>
    <property type="project" value="TreeGrafter"/>
</dbReference>
<proteinExistence type="inferred from homology"/>
<dbReference type="AlphaFoldDB" id="A0A0R1ZD88"/>
<evidence type="ECO:0000256" key="3">
    <source>
        <dbReference type="ARBA" id="ARBA00022694"/>
    </source>
</evidence>
<organism evidence="8 9">
    <name type="scientific">Ligilactobacillus araffinosus DSM 20653</name>
    <dbReference type="NCBI Taxonomy" id="1423820"/>
    <lineage>
        <taxon>Bacteria</taxon>
        <taxon>Bacillati</taxon>
        <taxon>Bacillota</taxon>
        <taxon>Bacilli</taxon>
        <taxon>Lactobacillales</taxon>
        <taxon>Lactobacillaceae</taxon>
        <taxon>Ligilactobacillus</taxon>
    </lineage>
</organism>
<dbReference type="EC" id="5.4.99.25" evidence="5"/>
<accession>A0A0R1ZD88</accession>
<name>A0A0R1ZD88_9LACO</name>
<dbReference type="InterPro" id="IPR014780">
    <property type="entry name" value="tRNA_psdUridine_synth_TruB"/>
</dbReference>
<dbReference type="CDD" id="cd02573">
    <property type="entry name" value="PseudoU_synth_EcTruB"/>
    <property type="match status" value="1"/>
</dbReference>
<dbReference type="GO" id="GO:0160148">
    <property type="term" value="F:tRNA pseudouridine(55) synthase activity"/>
    <property type="evidence" value="ECO:0007669"/>
    <property type="project" value="UniProtKB-EC"/>
</dbReference>
<sequence>MDGILPLYKDRGMTSNDAVMKCRGIFQTRKVGHSGTLDPNVDGVLPICIGKGTKTVNYLMQSGKKYHGEVTLGFATTTEDLDGEKVEETPLKQPFNDDQIQQMMDSMTGEIIQIPPMYSAVKVHGKRLYEYARAGEEVERPQRKATIKSFKLTAPSEFNTATGLQKVKFEVECSKGTYVRTLAVDLGKKLGVAAVMSDLTRLQSGGFTLDQTISLAELQKLKDHGENLQKVLFPVGFAFRKYPQAELTDFQWKIVKNGGFLQAKYMHTDVPLLVLNFSGKTRALYKYDAAKKVYRPEQMIDLTEEG</sequence>
<dbReference type="STRING" id="1423820.FC64_GL000723"/>
<evidence type="ECO:0000259" key="6">
    <source>
        <dbReference type="Pfam" id="PF01509"/>
    </source>
</evidence>
<feature type="domain" description="tRNA pseudouridylate synthase B C-terminal" evidence="7">
    <location>
        <begin position="180"/>
        <end position="236"/>
    </location>
</feature>
<dbReference type="Gene3D" id="3.30.2350.10">
    <property type="entry name" value="Pseudouridine synthase"/>
    <property type="match status" value="1"/>
</dbReference>
<evidence type="ECO:0000256" key="1">
    <source>
        <dbReference type="ARBA" id="ARBA00000385"/>
    </source>
</evidence>
<dbReference type="Pfam" id="PF01509">
    <property type="entry name" value="TruB_N"/>
    <property type="match status" value="1"/>
</dbReference>
<dbReference type="Proteomes" id="UP000051291">
    <property type="component" value="Unassembled WGS sequence"/>
</dbReference>
<comment type="caution">
    <text evidence="8">The sequence shown here is derived from an EMBL/GenBank/DDBJ whole genome shotgun (WGS) entry which is preliminary data.</text>
</comment>
<dbReference type="PANTHER" id="PTHR13767">
    <property type="entry name" value="TRNA-PSEUDOURIDINE SYNTHASE"/>
    <property type="match status" value="1"/>
</dbReference>
<dbReference type="HAMAP" id="MF_01080">
    <property type="entry name" value="TruB_bact"/>
    <property type="match status" value="1"/>
</dbReference>
<evidence type="ECO:0000256" key="4">
    <source>
        <dbReference type="ARBA" id="ARBA00023235"/>
    </source>
</evidence>
<comment type="function">
    <text evidence="5">Responsible for synthesis of pseudouridine from uracil-55 in the psi GC loop of transfer RNAs.</text>
</comment>
<keyword evidence="3 5" id="KW-0819">tRNA processing</keyword>
<dbReference type="InterPro" id="IPR002501">
    <property type="entry name" value="PsdUridine_synth_N"/>
</dbReference>
<feature type="active site" description="Nucleophile" evidence="5">
    <location>
        <position position="38"/>
    </location>
</feature>